<accession>A0A921GE97</accession>
<dbReference type="AlphaFoldDB" id="A0A921GE97"/>
<keyword evidence="1" id="KW-0472">Membrane</keyword>
<organism evidence="2 3">
    <name type="scientific">Thomasclavelia spiroformis</name>
    <dbReference type="NCBI Taxonomy" id="29348"/>
    <lineage>
        <taxon>Bacteria</taxon>
        <taxon>Bacillati</taxon>
        <taxon>Bacillota</taxon>
        <taxon>Erysipelotrichia</taxon>
        <taxon>Erysipelotrichales</taxon>
        <taxon>Coprobacillaceae</taxon>
        <taxon>Thomasclavelia</taxon>
    </lineage>
</organism>
<dbReference type="RefSeq" id="WP_191376162.1">
    <property type="nucleotide sequence ID" value="NZ_CAJFOD010000074.1"/>
</dbReference>
<evidence type="ECO:0000256" key="1">
    <source>
        <dbReference type="SAM" id="Phobius"/>
    </source>
</evidence>
<comment type="caution">
    <text evidence="2">The sequence shown here is derived from an EMBL/GenBank/DDBJ whole genome shotgun (WGS) entry which is preliminary data.</text>
</comment>
<keyword evidence="1" id="KW-0812">Transmembrane</keyword>
<dbReference type="Proteomes" id="UP000749320">
    <property type="component" value="Unassembled WGS sequence"/>
</dbReference>
<reference evidence="2" key="1">
    <citation type="journal article" date="2021" name="PeerJ">
        <title>Extensive microbial diversity within the chicken gut microbiome revealed by metagenomics and culture.</title>
        <authorList>
            <person name="Gilroy R."/>
            <person name="Ravi A."/>
            <person name="Getino M."/>
            <person name="Pursley I."/>
            <person name="Horton D.L."/>
            <person name="Alikhan N.F."/>
            <person name="Baker D."/>
            <person name="Gharbi K."/>
            <person name="Hall N."/>
            <person name="Watson M."/>
            <person name="Adriaenssens E.M."/>
            <person name="Foster-Nyarko E."/>
            <person name="Jarju S."/>
            <person name="Secka A."/>
            <person name="Antonio M."/>
            <person name="Oren A."/>
            <person name="Chaudhuri R.R."/>
            <person name="La Ragione R."/>
            <person name="Hildebrand F."/>
            <person name="Pallen M.J."/>
        </authorList>
    </citation>
    <scope>NUCLEOTIDE SEQUENCE</scope>
    <source>
        <strain evidence="2">CHK193-16274</strain>
    </source>
</reference>
<dbReference type="EMBL" id="DYWV01000286">
    <property type="protein sequence ID" value="HJF40949.1"/>
    <property type="molecule type" value="Genomic_DNA"/>
</dbReference>
<sequence>MPIRDNALTRTNYALNKPVTESYAYPGMESDKAVDGDTTASVKTGDDASLIMLMSLAGLSALGLVYSKKKRKNI</sequence>
<gene>
    <name evidence="2" type="ORF">K8V91_08495</name>
</gene>
<protein>
    <submittedName>
        <fullName evidence="2">LPXTG cell wall anchor domain-containing protein</fullName>
    </submittedName>
</protein>
<evidence type="ECO:0000313" key="3">
    <source>
        <dbReference type="Proteomes" id="UP000749320"/>
    </source>
</evidence>
<name>A0A921GE97_9FIRM</name>
<evidence type="ECO:0000313" key="2">
    <source>
        <dbReference type="EMBL" id="HJF40949.1"/>
    </source>
</evidence>
<proteinExistence type="predicted"/>
<keyword evidence="1" id="KW-1133">Transmembrane helix</keyword>
<feature type="transmembrane region" description="Helical" evidence="1">
    <location>
        <begin position="48"/>
        <end position="66"/>
    </location>
</feature>
<dbReference type="NCBIfam" id="TIGR01167">
    <property type="entry name" value="LPXTG_anchor"/>
    <property type="match status" value="1"/>
</dbReference>
<reference evidence="2" key="2">
    <citation type="submission" date="2021-09" db="EMBL/GenBank/DDBJ databases">
        <authorList>
            <person name="Gilroy R."/>
        </authorList>
    </citation>
    <scope>NUCLEOTIDE SEQUENCE</scope>
    <source>
        <strain evidence="2">CHK193-16274</strain>
    </source>
</reference>
<dbReference type="Gene3D" id="2.60.120.260">
    <property type="entry name" value="Galactose-binding domain-like"/>
    <property type="match status" value="1"/>
</dbReference>